<evidence type="ECO:0000256" key="5">
    <source>
        <dbReference type="ARBA" id="ARBA00022989"/>
    </source>
</evidence>
<evidence type="ECO:0000256" key="4">
    <source>
        <dbReference type="ARBA" id="ARBA00022840"/>
    </source>
</evidence>
<name>A0ABT7HKS0_9FUSO</name>
<dbReference type="SUPFAM" id="SSF52540">
    <property type="entry name" value="P-loop containing nucleoside triphosphate hydrolases"/>
    <property type="match status" value="1"/>
</dbReference>
<dbReference type="PANTHER" id="PTHR24221:SF654">
    <property type="entry name" value="ATP-BINDING CASSETTE SUB-FAMILY B MEMBER 6"/>
    <property type="match status" value="1"/>
</dbReference>
<dbReference type="EMBL" id="JASSPP010000011">
    <property type="protein sequence ID" value="MDK9581106.1"/>
    <property type="molecule type" value="Genomic_DNA"/>
</dbReference>
<dbReference type="PANTHER" id="PTHR24221">
    <property type="entry name" value="ATP-BINDING CASSETTE SUB-FAMILY B"/>
    <property type="match status" value="1"/>
</dbReference>
<evidence type="ECO:0000256" key="2">
    <source>
        <dbReference type="ARBA" id="ARBA00022692"/>
    </source>
</evidence>
<dbReference type="InterPro" id="IPR036640">
    <property type="entry name" value="ABC1_TM_sf"/>
</dbReference>
<dbReference type="Gene3D" id="1.20.1560.10">
    <property type="entry name" value="ABC transporter type 1, transmembrane domain"/>
    <property type="match status" value="1"/>
</dbReference>
<dbReference type="RefSeq" id="WP_285153401.1">
    <property type="nucleotide sequence ID" value="NZ_JASSPP010000011.1"/>
</dbReference>
<dbReference type="Gene3D" id="3.40.50.300">
    <property type="entry name" value="P-loop containing nucleotide triphosphate hydrolases"/>
    <property type="match status" value="1"/>
</dbReference>
<evidence type="ECO:0000313" key="10">
    <source>
        <dbReference type="EMBL" id="MDK9581106.1"/>
    </source>
</evidence>
<evidence type="ECO:0000256" key="3">
    <source>
        <dbReference type="ARBA" id="ARBA00022741"/>
    </source>
</evidence>
<evidence type="ECO:0000256" key="1">
    <source>
        <dbReference type="ARBA" id="ARBA00004651"/>
    </source>
</evidence>
<keyword evidence="6 7" id="KW-0472">Membrane</keyword>
<feature type="transmembrane region" description="Helical" evidence="7">
    <location>
        <begin position="39"/>
        <end position="57"/>
    </location>
</feature>
<dbReference type="Pfam" id="PF00664">
    <property type="entry name" value="ABC_membrane"/>
    <property type="match status" value="1"/>
</dbReference>
<dbReference type="InterPro" id="IPR003439">
    <property type="entry name" value="ABC_transporter-like_ATP-bd"/>
</dbReference>
<gene>
    <name evidence="10" type="ORF">QQA45_06320</name>
</gene>
<dbReference type="SUPFAM" id="SSF90123">
    <property type="entry name" value="ABC transporter transmembrane region"/>
    <property type="match status" value="1"/>
</dbReference>
<reference evidence="10 11" key="1">
    <citation type="submission" date="2023-06" db="EMBL/GenBank/DDBJ databases">
        <title>Antibody response to the Sneathia vaginalis cytopathogenic toxin A during pregnancy.</title>
        <authorList>
            <person name="Mccoy Z.T."/>
            <person name="Serrano M.G."/>
            <person name="Spaine K."/>
            <person name="Edwards D.J."/>
            <person name="Buck G.A."/>
            <person name="Jefferson K."/>
        </authorList>
    </citation>
    <scope>NUCLEOTIDE SEQUENCE [LARGE SCALE GENOMIC DNA]</scope>
    <source>
        <strain evidence="10 11">CCUG 42621</strain>
    </source>
</reference>
<feature type="transmembrane region" description="Helical" evidence="7">
    <location>
        <begin position="145"/>
        <end position="170"/>
    </location>
</feature>
<evidence type="ECO:0000256" key="6">
    <source>
        <dbReference type="ARBA" id="ARBA00023136"/>
    </source>
</evidence>
<proteinExistence type="predicted"/>
<dbReference type="PROSITE" id="PS50929">
    <property type="entry name" value="ABC_TM1F"/>
    <property type="match status" value="1"/>
</dbReference>
<evidence type="ECO:0000259" key="9">
    <source>
        <dbReference type="PROSITE" id="PS50929"/>
    </source>
</evidence>
<dbReference type="InterPro" id="IPR027417">
    <property type="entry name" value="P-loop_NTPase"/>
</dbReference>
<protein>
    <submittedName>
        <fullName evidence="10">ABC transporter ATP-binding protein</fullName>
    </submittedName>
</protein>
<dbReference type="PROSITE" id="PS50893">
    <property type="entry name" value="ABC_TRANSPORTER_2"/>
    <property type="match status" value="1"/>
</dbReference>
<comment type="subcellular location">
    <subcellularLocation>
        <location evidence="1">Cell membrane</location>
        <topology evidence="1">Multi-pass membrane protein</topology>
    </subcellularLocation>
</comment>
<dbReference type="InterPro" id="IPR003593">
    <property type="entry name" value="AAA+_ATPase"/>
</dbReference>
<dbReference type="Pfam" id="PF00005">
    <property type="entry name" value="ABC_tran"/>
    <property type="match status" value="1"/>
</dbReference>
<dbReference type="SMART" id="SM00382">
    <property type="entry name" value="AAA"/>
    <property type="match status" value="1"/>
</dbReference>
<dbReference type="InterPro" id="IPR011527">
    <property type="entry name" value="ABC1_TM_dom"/>
</dbReference>
<feature type="domain" description="ABC transporter" evidence="8">
    <location>
        <begin position="228"/>
        <end position="436"/>
    </location>
</feature>
<sequence>MFSKNNRSKNSLLLNKEKYISWLTNDANMLKKEYFTNRINIIFYIFISIVLMLSLMYFDIYLFLINLIGVILILLCSKYNEKKYENISYSISKFSEKKIKNLTNIFSNIFSFFFSNNMEKFKEKTYEYNEEYYESYKKTIKKLHIFLLSQYFLVLLTQLCNIFFSFYLIYIGKISIGSIITIGFISGNVTNYFNGIVVAFIEIKNSKKLLKKYEIEILEEKNGTKEIEHIENIEFKNLNIKDVYDNLSIKFEKGKKYLIVGESGVGKSTLIKALFKNIDDYNGEIYINSINIKDIDKYCIYSKIEFVDAENFVFYTNIYNNISIYDEKADKVKIDKILEDLEIDRINKDIEENNVSLGQRQRINLARLLYNDKEVIILDEATANLDEKNRKKIEAKLLETNKLVIFISHHYDGEYMKQFDEVIQLRKGGFYEKSFISK</sequence>
<evidence type="ECO:0000256" key="7">
    <source>
        <dbReference type="SAM" id="Phobius"/>
    </source>
</evidence>
<keyword evidence="3" id="KW-0547">Nucleotide-binding</keyword>
<comment type="caution">
    <text evidence="10">The sequence shown here is derived from an EMBL/GenBank/DDBJ whole genome shotgun (WGS) entry which is preliminary data.</text>
</comment>
<keyword evidence="11" id="KW-1185">Reference proteome</keyword>
<dbReference type="InterPro" id="IPR017871">
    <property type="entry name" value="ABC_transporter-like_CS"/>
</dbReference>
<organism evidence="10 11">
    <name type="scientific">Sneathia sanguinegens</name>
    <dbReference type="NCBI Taxonomy" id="40543"/>
    <lineage>
        <taxon>Bacteria</taxon>
        <taxon>Fusobacteriati</taxon>
        <taxon>Fusobacteriota</taxon>
        <taxon>Fusobacteriia</taxon>
        <taxon>Fusobacteriales</taxon>
        <taxon>Leptotrichiaceae</taxon>
        <taxon>Sneathia</taxon>
    </lineage>
</organism>
<feature type="transmembrane region" description="Helical" evidence="7">
    <location>
        <begin position="63"/>
        <end position="80"/>
    </location>
</feature>
<dbReference type="GO" id="GO:0005524">
    <property type="term" value="F:ATP binding"/>
    <property type="evidence" value="ECO:0007669"/>
    <property type="project" value="UniProtKB-KW"/>
</dbReference>
<dbReference type="PROSITE" id="PS00211">
    <property type="entry name" value="ABC_TRANSPORTER_1"/>
    <property type="match status" value="1"/>
</dbReference>
<feature type="domain" description="ABC transmembrane type-1" evidence="9">
    <location>
        <begin position="20"/>
        <end position="205"/>
    </location>
</feature>
<evidence type="ECO:0000259" key="8">
    <source>
        <dbReference type="PROSITE" id="PS50893"/>
    </source>
</evidence>
<keyword evidence="4 10" id="KW-0067">ATP-binding</keyword>
<dbReference type="CDD" id="cd03228">
    <property type="entry name" value="ABCC_MRP_Like"/>
    <property type="match status" value="1"/>
</dbReference>
<evidence type="ECO:0000313" key="11">
    <source>
        <dbReference type="Proteomes" id="UP001225134"/>
    </source>
</evidence>
<keyword evidence="5 7" id="KW-1133">Transmembrane helix</keyword>
<feature type="transmembrane region" description="Helical" evidence="7">
    <location>
        <begin position="176"/>
        <end position="201"/>
    </location>
</feature>
<dbReference type="Proteomes" id="UP001225134">
    <property type="component" value="Unassembled WGS sequence"/>
</dbReference>
<keyword evidence="2 7" id="KW-0812">Transmembrane</keyword>
<dbReference type="InterPro" id="IPR039421">
    <property type="entry name" value="Type_1_exporter"/>
</dbReference>
<accession>A0ABT7HKS0</accession>